<dbReference type="GO" id="GO:0046556">
    <property type="term" value="F:alpha-L-arabinofuranosidase activity"/>
    <property type="evidence" value="ECO:0007669"/>
    <property type="project" value="TreeGrafter"/>
</dbReference>
<evidence type="ECO:0000313" key="7">
    <source>
        <dbReference type="Proteomes" id="UP000287470"/>
    </source>
</evidence>
<dbReference type="AlphaFoldDB" id="A0A430FCN2"/>
<keyword evidence="7" id="KW-1185">Reference proteome</keyword>
<evidence type="ECO:0000259" key="5">
    <source>
        <dbReference type="SMART" id="SM01217"/>
    </source>
</evidence>
<dbReference type="SUPFAM" id="SSF51445">
    <property type="entry name" value="(Trans)glycosidases"/>
    <property type="match status" value="1"/>
</dbReference>
<gene>
    <name evidence="6" type="ORF">D2E24_1960</name>
</gene>
<dbReference type="InterPro" id="IPR017853">
    <property type="entry name" value="GH"/>
</dbReference>
<dbReference type="InterPro" id="IPR036962">
    <property type="entry name" value="Glyco_hydro_3_N_sf"/>
</dbReference>
<dbReference type="Gene3D" id="3.20.20.300">
    <property type="entry name" value="Glycoside hydrolase, family 3, N-terminal domain"/>
    <property type="match status" value="1"/>
</dbReference>
<dbReference type="GO" id="GO:0009044">
    <property type="term" value="F:xylan 1,4-beta-xylosidase activity"/>
    <property type="evidence" value="ECO:0007669"/>
    <property type="project" value="InterPro"/>
</dbReference>
<feature type="compositionally biased region" description="Basic and acidic residues" evidence="4">
    <location>
        <begin position="1"/>
        <end position="10"/>
    </location>
</feature>
<dbReference type="Pfam" id="PF14310">
    <property type="entry name" value="Fn3-like"/>
    <property type="match status" value="1"/>
</dbReference>
<dbReference type="EMBL" id="QXGK01000034">
    <property type="protein sequence ID" value="RSX50604.1"/>
    <property type="molecule type" value="Genomic_DNA"/>
</dbReference>
<dbReference type="PANTHER" id="PTHR42721:SF3">
    <property type="entry name" value="BETA-D-XYLOSIDASE 5-RELATED"/>
    <property type="match status" value="1"/>
</dbReference>
<name>A0A430FCN2_9BIFI</name>
<feature type="region of interest" description="Disordered" evidence="4">
    <location>
        <begin position="821"/>
        <end position="844"/>
    </location>
</feature>
<evidence type="ECO:0000256" key="3">
    <source>
        <dbReference type="ARBA" id="ARBA00022801"/>
    </source>
</evidence>
<dbReference type="SMART" id="SM01217">
    <property type="entry name" value="Fn3_like"/>
    <property type="match status" value="1"/>
</dbReference>
<dbReference type="RefSeq" id="WP_164521103.1">
    <property type="nucleotide sequence ID" value="NZ_QXGK01000034.1"/>
</dbReference>
<dbReference type="PRINTS" id="PR00133">
    <property type="entry name" value="GLHYDRLASE3"/>
</dbReference>
<dbReference type="Proteomes" id="UP000287470">
    <property type="component" value="Unassembled WGS sequence"/>
</dbReference>
<dbReference type="InterPro" id="IPR044993">
    <property type="entry name" value="BXL"/>
</dbReference>
<proteinExistence type="inferred from homology"/>
<dbReference type="GO" id="GO:0031222">
    <property type="term" value="P:arabinan catabolic process"/>
    <property type="evidence" value="ECO:0007669"/>
    <property type="project" value="TreeGrafter"/>
</dbReference>
<feature type="domain" description="Fibronectin type III-like" evidence="5">
    <location>
        <begin position="865"/>
        <end position="951"/>
    </location>
</feature>
<dbReference type="Pfam" id="PF01915">
    <property type="entry name" value="Glyco_hydro_3_C"/>
    <property type="match status" value="1"/>
</dbReference>
<dbReference type="Gene3D" id="3.40.50.1700">
    <property type="entry name" value="Glycoside hydrolase family 3 C-terminal domain"/>
    <property type="match status" value="1"/>
</dbReference>
<dbReference type="Gene3D" id="2.60.40.10">
    <property type="entry name" value="Immunoglobulins"/>
    <property type="match status" value="1"/>
</dbReference>
<dbReference type="InterPro" id="IPR026891">
    <property type="entry name" value="Fn3-like"/>
</dbReference>
<evidence type="ECO:0000256" key="4">
    <source>
        <dbReference type="SAM" id="MobiDB-lite"/>
    </source>
</evidence>
<evidence type="ECO:0000313" key="6">
    <source>
        <dbReference type="EMBL" id="RSX50604.1"/>
    </source>
</evidence>
<comment type="similarity">
    <text evidence="1">Belongs to the glycosyl hydrolase 3 family.</text>
</comment>
<dbReference type="Gene3D" id="2.60.120.380">
    <property type="match status" value="1"/>
</dbReference>
<dbReference type="PANTHER" id="PTHR42721">
    <property type="entry name" value="SUGAR HYDROLASE-RELATED"/>
    <property type="match status" value="1"/>
</dbReference>
<dbReference type="SUPFAM" id="SSF52279">
    <property type="entry name" value="Beta-D-glucan exohydrolase, C-terminal domain"/>
    <property type="match status" value="1"/>
</dbReference>
<dbReference type="Pfam" id="PF00933">
    <property type="entry name" value="Glyco_hydro_3"/>
    <property type="match status" value="1"/>
</dbReference>
<protein>
    <submittedName>
        <fullName evidence="6">Glycosyl hydrolase family 3 N terminal domain-containing protein</fullName>
    </submittedName>
</protein>
<keyword evidence="2" id="KW-0732">Signal</keyword>
<sequence length="1084" mass="115824">MTQESPEHPESQTPDGAEPITDPRTTPLWDPTLPVNERVDWLLDEMTIDEKLGFLATTTPDLPRLGITRCWIGGEAAHGIEARHDQGANPTAPETTTSLPQPIGMAATWDAQLLEKAGEVVGKEARALWHRDPRGGLFRWAPTVDLERDPRWGRNEEGYGEDPHLTGAIAGAYIRGMQGGGPEETRDHLRISAALKHFFANNVEDARCTTSSTVDARNRREYYYEPFRRCIEHAGATSVMTAYNAVNGTVEMLDPRVDALLHGEYGLYGHVVSDGGAVSLVHDARHDTASHAETVARSLKAGVDCMTDDMDMVHAAAVEAWERGWIDESDVDRALRRSFTTKIRLGMYDATPANPFDAVSEDDVDSPHCRDVARRVAEESVVLLRNDGLLPLDCGDDGCGGRAADGCDAAAVCGSSDGAADAAVPVALVGPLADQWFQDWYGGEPPYRSTLRDGVRAVTGIDPLVDDGLDVVILRFGDRYAALETPAEPDGTTEPPVPHYALQPHAPRLVAVDDRAHATRFRLQDWGDGALTLRADGDGRYLSALDDGTIVAGKTIPYGWFVKEVFRIGDDGRLHVWSGIPVDLDADGRIAAIDGTDLSAQRIGVPQTAAIGSAGATDVDDSADVETARETVPAFAIETIEHGIARATALAARARTVIAAVGCCPVINGKEDADRPSTAFPADQRALVAAVHDANPRTVMALIANYPYDIDDEAARLPAIVHCATGGQAMGEALARVIYGLASPGGRLPMTWYGGRVDLGDKNDYDIIGTGRTYQWRRGDVLYPFGHGLTYAPFLYDGLNACVDGGVGAAGAAARPDDALGEAAGGSHGAIGTSEAATDGTDSTADRTLRVRVDIVNEGTRASDEVVQVYVRHPHERVAGAGAGGTALVVPPIAMPERRLVAFRREHAVEPGERRTIEFTIPREELRVYDVRKGGFHIPDGEYTIEAGASSGDIRATTTVRVAGEPPVMRRFDEWIPVDHWDRADGVALVAAAGRTAADEPLASLVAAGEACAATPREPSRSGVMRFDGFAPFPDGTVVRIAADSIDGDGAVQEMTLPLPEGETGFTMAIGDGDIVRAVRCEVC</sequence>
<organism evidence="6 7">
    <name type="scientific">Bifidobacterium samirii</name>
    <dbReference type="NCBI Taxonomy" id="2306974"/>
    <lineage>
        <taxon>Bacteria</taxon>
        <taxon>Bacillati</taxon>
        <taxon>Actinomycetota</taxon>
        <taxon>Actinomycetes</taxon>
        <taxon>Bifidobacteriales</taxon>
        <taxon>Bifidobacteriaceae</taxon>
        <taxon>Bifidobacterium</taxon>
    </lineage>
</organism>
<feature type="region of interest" description="Disordered" evidence="4">
    <location>
        <begin position="1"/>
        <end position="32"/>
    </location>
</feature>
<comment type="caution">
    <text evidence="6">The sequence shown here is derived from an EMBL/GenBank/DDBJ whole genome shotgun (WGS) entry which is preliminary data.</text>
</comment>
<dbReference type="InterPro" id="IPR036881">
    <property type="entry name" value="Glyco_hydro_3_C_sf"/>
</dbReference>
<evidence type="ECO:0000256" key="2">
    <source>
        <dbReference type="ARBA" id="ARBA00022729"/>
    </source>
</evidence>
<accession>A0A430FCN2</accession>
<dbReference type="InterPro" id="IPR001764">
    <property type="entry name" value="Glyco_hydro_3_N"/>
</dbReference>
<evidence type="ECO:0000256" key="1">
    <source>
        <dbReference type="ARBA" id="ARBA00005336"/>
    </source>
</evidence>
<dbReference type="InterPro" id="IPR002772">
    <property type="entry name" value="Glyco_hydro_3_C"/>
</dbReference>
<dbReference type="GO" id="GO:0045493">
    <property type="term" value="P:xylan catabolic process"/>
    <property type="evidence" value="ECO:0007669"/>
    <property type="project" value="InterPro"/>
</dbReference>
<keyword evidence="3 6" id="KW-0378">Hydrolase</keyword>
<reference evidence="6 7" key="1">
    <citation type="submission" date="2018-09" db="EMBL/GenBank/DDBJ databases">
        <title>Characterization of the phylogenetic diversity of five novel species belonging to the genus Bifidobacterium.</title>
        <authorList>
            <person name="Lugli G.A."/>
            <person name="Duranti S."/>
            <person name="Milani C."/>
        </authorList>
    </citation>
    <scope>NUCLEOTIDE SEQUENCE [LARGE SCALE GENOMIC DNA]</scope>
    <source>
        <strain evidence="6 7">2033B</strain>
    </source>
</reference>
<dbReference type="InterPro" id="IPR013783">
    <property type="entry name" value="Ig-like_fold"/>
</dbReference>